<organism evidence="6 7">
    <name type="scientific">Edaphochlamys debaryana</name>
    <dbReference type="NCBI Taxonomy" id="47281"/>
    <lineage>
        <taxon>Eukaryota</taxon>
        <taxon>Viridiplantae</taxon>
        <taxon>Chlorophyta</taxon>
        <taxon>core chlorophytes</taxon>
        <taxon>Chlorophyceae</taxon>
        <taxon>CS clade</taxon>
        <taxon>Chlamydomonadales</taxon>
        <taxon>Chlamydomonadales incertae sedis</taxon>
        <taxon>Edaphochlamys</taxon>
    </lineage>
</organism>
<sequence length="2126" mass="213183">MTLAGCTGFSAISTPQSPEDCTAEAGCALTDGQSGCVTGCAADVMQAVSATFTLSSDGVVQESSLVFKTLPTPTHITLAQLLTTCPAAAAEGASTPALSQDIVRLFATLARQANQRFADVSEEATLMGTSTTVRRADPTAPPTSDDETVSVQVPYALNQHTEVSEAAADGSRLVTQRQFVVPTDEAYELMTHGTADVAGGGMSRAFLSRAGQVLARLDSMVTEVPLPAGTPRGAVDPATGKAQTVVEAVLLRIRFVLLMARNPTASTAGTGGPTGGADGTPAAQQLADSLLPNLLSSGASDFYPGGYGSFIPGWKQQLAENARRRRSRRMQDDTPTDTPTGEDPTATGGDTTTSGGETPTTGSGGDTTTTPADPLDPNHKYTGSLFNKDYGFSILGFYSGIKAHVDVESRIDRLRLDEEGLYTASDLKKTATASLASFSKEVSSSPDATEPGGDTCETYKDDNTRDKYENVYTKSINLATFQIGFAVVKLTFSLDAEFNLYNGLGGCSHGAQPAYATGGGMSGALKGTVTGGVGIGIASITGYGEVTLVKPSVTAATYWTAAMTIFGKTDDPMCSALTLTMSGMGFRVGYTTHVIFIGDSDNELYYCDPSVFMEASTEGKVWGCDTTTQTLTEVTSPGVCTPDALGMAFGHLAPDGRSLTIGLSTSAMPLINVPCTSIFDETTNALLSTKTMCTALFNILLVKLSGMETFTPTTTLTMSASTALVGALSGGAVKFTGSVTLTGCSNACSKPVASLTGPAVIGVKPCIISLTPIEMDTLATFDASASFDPTGRALKSVTWSYFETLPSGGGGSKLSDQDRNRLDALMTSASDATAAPVASRLKLSLTSSQEGLLAQTEAQITFFVIVTSWLGTDDSKEFAIKKPGSNSEGSTQMYADVPALTVSGGPTQTFLISSGIRLEAQSTSTCSGRIIVWSWTSSWSGMPTGEDAAKPLLHIAGPVSATHGQAITIKAKARFSDMSATDPANFATATVTLTALGQPPVAVLTGPNGDVSASTAIVLVATGSTDPAVAAGETPAFTYTWECKRSDFPVPCFKTSDTGDQATTAGKWSIPAGLLSNDVWHEFIVTVAKTVEQGAVPLQASTSLKLRLKAGTTSFPRGSLQRLCTPALCGSPHSIDQTLGLMLVLAEESISTVKTVTWASAQAAAVADLEATDGPAAGMFLLSIPPASLSATLTSITVDATMTTADGATGMATITVPLNSAPYCLDASTPASGQGPCLEVSLLGSDAPYSVAKVRAVGWADAQDATSALQYEFGLKLASTAGGAKRERPQQVSAATEATLYGLPGGDVTLYVCVIDTKGARGCSEAVVGISTAQSDVTVTSFERVDVPELKKMNNPTVLLQAASHAAGLFSLVTSSSTTELRELVATRSASLVEAIAGSATLSDPLQAQQAVSVIETVATAASPFLADSTKQTILAAAKAVAAALPTDASGASAVGADFVTRICRILGVSMAPSTVTVTAPATTGGSTGGTTGGTTTGGTTTGGTTEGSTTGGTTTGGTTEGSTGGTTGGTTDGTTTGGTTDGSTTTPTDPTDPTDPNASTPESTESTGARRRRLADIKTELADLLSTANSLGNALGLKAAPGGTPLAAGDNGVFVSAAGIATPATAGGSTTTTLSAGPAAAAPPATSSSSTTTSGSSTSSTGTTTTPTDTTTTPTDTTTTPTDPAAGDGGMRRSLADSTATDATVQLVLAGASATSAAGASIDVTFAPSTSTSLASTLSSALPTGTAVLGGLTAVTWNPPAGSTAAAPTLDGTSSYLQLQLPAPGYDAAKGAVACLLYDATAATVTGNLKGVTAGSAPATTVSYDSTTGRVTCKATVFGYYLVAQSGDASTGTAAGQPAGSTGGTPTTTDGTTSSTGGTTTGGSTTGGTTDGTTTGGTTAGGSTTEGSTTTGGTTAGGSTTPATTTLTLTQTFAMDVSKISTRDGLEAFKTALQASLAAVLGVPASSITISSVDTTSSPGAVVVQSATVLDAAASARDPAAALQADTLAKLPADFKAAYFVTAADTQKGATGAGPSATTQSGPTGTTPTGTTPTGTNPDVTLTTSVVVEEEKKFPVGAVVGGVVGGVCALVIAAVATVIIIKHNQAKVAPQPSAQHVDVRPVQDV</sequence>
<feature type="compositionally biased region" description="Low complexity" evidence="3">
    <location>
        <begin position="2039"/>
        <end position="2061"/>
    </location>
</feature>
<keyword evidence="4" id="KW-0472">Membrane</keyword>
<protein>
    <recommendedName>
        <fullName evidence="5">PKD/REJ-like domain-containing protein</fullName>
    </recommendedName>
</protein>
<keyword evidence="1" id="KW-0147">Chitin-binding</keyword>
<dbReference type="PANTHER" id="PTHR23301:SF0">
    <property type="entry name" value="CHITIN-BINDING TYPE-2 DOMAIN-CONTAINING PROTEIN-RELATED"/>
    <property type="match status" value="1"/>
</dbReference>
<evidence type="ECO:0000256" key="3">
    <source>
        <dbReference type="SAM" id="MobiDB-lite"/>
    </source>
</evidence>
<comment type="caution">
    <text evidence="6">The sequence shown here is derived from an EMBL/GenBank/DDBJ whole genome shotgun (WGS) entry which is preliminary data.</text>
</comment>
<feature type="compositionally biased region" description="Low complexity" evidence="3">
    <location>
        <begin position="1626"/>
        <end position="1687"/>
    </location>
</feature>
<keyword evidence="7" id="KW-1185">Reference proteome</keyword>
<feature type="region of interest" description="Disordered" evidence="3">
    <location>
        <begin position="439"/>
        <end position="461"/>
    </location>
</feature>
<feature type="compositionally biased region" description="Low complexity" evidence="3">
    <location>
        <begin position="1542"/>
        <end position="1556"/>
    </location>
</feature>
<dbReference type="OrthoDB" id="540623at2759"/>
<evidence type="ECO:0000256" key="4">
    <source>
        <dbReference type="SAM" id="Phobius"/>
    </source>
</evidence>
<dbReference type="PANTHER" id="PTHR23301">
    <property type="entry name" value="CHITIN BINDING PERITROPHIN-A"/>
    <property type="match status" value="1"/>
</dbReference>
<feature type="region of interest" description="Disordered" evidence="3">
    <location>
        <begin position="318"/>
        <end position="377"/>
    </location>
</feature>
<evidence type="ECO:0000313" key="6">
    <source>
        <dbReference type="EMBL" id="KAG2497301.1"/>
    </source>
</evidence>
<keyword evidence="4" id="KW-0812">Transmembrane</keyword>
<reference evidence="6" key="1">
    <citation type="journal article" date="2020" name="bioRxiv">
        <title>Comparative genomics of Chlamydomonas.</title>
        <authorList>
            <person name="Craig R.J."/>
            <person name="Hasan A.R."/>
            <person name="Ness R.W."/>
            <person name="Keightley P.D."/>
        </authorList>
    </citation>
    <scope>NUCLEOTIDE SEQUENCE</scope>
    <source>
        <strain evidence="6">CCAP 11/70</strain>
    </source>
</reference>
<feature type="domain" description="PKD/REJ-like" evidence="5">
    <location>
        <begin position="987"/>
        <end position="1320"/>
    </location>
</feature>
<dbReference type="Proteomes" id="UP000612055">
    <property type="component" value="Unassembled WGS sequence"/>
</dbReference>
<gene>
    <name evidence="6" type="ORF">HYH03_004884</name>
</gene>
<feature type="region of interest" description="Disordered" evidence="3">
    <location>
        <begin position="1852"/>
        <end position="1924"/>
    </location>
</feature>
<evidence type="ECO:0000313" key="7">
    <source>
        <dbReference type="Proteomes" id="UP000612055"/>
    </source>
</evidence>
<feature type="compositionally biased region" description="Gly residues" evidence="3">
    <location>
        <begin position="1486"/>
        <end position="1541"/>
    </location>
</feature>
<feature type="region of interest" description="Disordered" evidence="3">
    <location>
        <begin position="1626"/>
        <end position="1699"/>
    </location>
</feature>
<dbReference type="Pfam" id="PF02010">
    <property type="entry name" value="REJ"/>
    <property type="match status" value="1"/>
</dbReference>
<dbReference type="InterPro" id="IPR051940">
    <property type="entry name" value="Chitin_bind-dev_reg"/>
</dbReference>
<feature type="region of interest" description="Disordered" evidence="3">
    <location>
        <begin position="2029"/>
        <end position="2061"/>
    </location>
</feature>
<evidence type="ECO:0000256" key="2">
    <source>
        <dbReference type="ARBA" id="ARBA00023157"/>
    </source>
</evidence>
<accession>A0A835YAL7</accession>
<evidence type="ECO:0000256" key="1">
    <source>
        <dbReference type="ARBA" id="ARBA00022669"/>
    </source>
</evidence>
<keyword evidence="2" id="KW-1015">Disulfide bond</keyword>
<evidence type="ECO:0000259" key="5">
    <source>
        <dbReference type="Pfam" id="PF02010"/>
    </source>
</evidence>
<dbReference type="InterPro" id="IPR002859">
    <property type="entry name" value="PKD/REJ-like"/>
</dbReference>
<name>A0A835YAL7_9CHLO</name>
<dbReference type="GO" id="GO:0008061">
    <property type="term" value="F:chitin binding"/>
    <property type="evidence" value="ECO:0007669"/>
    <property type="project" value="UniProtKB-KW"/>
</dbReference>
<dbReference type="EMBL" id="JAEHOE010000015">
    <property type="protein sequence ID" value="KAG2497301.1"/>
    <property type="molecule type" value="Genomic_DNA"/>
</dbReference>
<feature type="compositionally biased region" description="Low complexity" evidence="3">
    <location>
        <begin position="336"/>
        <end position="373"/>
    </location>
</feature>
<proteinExistence type="predicted"/>
<feature type="transmembrane region" description="Helical" evidence="4">
    <location>
        <begin position="2075"/>
        <end position="2102"/>
    </location>
</feature>
<feature type="compositionally biased region" description="Gly residues" evidence="3">
    <location>
        <begin position="1880"/>
        <end position="1901"/>
    </location>
</feature>
<feature type="compositionally biased region" description="Polar residues" evidence="3">
    <location>
        <begin position="1557"/>
        <end position="1568"/>
    </location>
</feature>
<feature type="region of interest" description="Disordered" evidence="3">
    <location>
        <begin position="1478"/>
        <end position="1572"/>
    </location>
</feature>
<keyword evidence="4" id="KW-1133">Transmembrane helix</keyword>
<feature type="compositionally biased region" description="Low complexity" evidence="3">
    <location>
        <begin position="1852"/>
        <end position="1879"/>
    </location>
</feature>
<feature type="compositionally biased region" description="Low complexity" evidence="3">
    <location>
        <begin position="1902"/>
        <end position="1924"/>
    </location>
</feature>